<feature type="region of interest" description="Disordered" evidence="1">
    <location>
        <begin position="1"/>
        <end position="37"/>
    </location>
</feature>
<evidence type="ECO:0000256" key="1">
    <source>
        <dbReference type="SAM" id="MobiDB-lite"/>
    </source>
</evidence>
<evidence type="ECO:0000313" key="3">
    <source>
        <dbReference type="Proteomes" id="UP000287033"/>
    </source>
</evidence>
<dbReference type="AlphaFoldDB" id="A0A401S0H8"/>
<keyword evidence="3" id="KW-1185">Reference proteome</keyword>
<evidence type="ECO:0000313" key="2">
    <source>
        <dbReference type="EMBL" id="GCC23914.1"/>
    </source>
</evidence>
<proteinExistence type="predicted"/>
<comment type="caution">
    <text evidence="2">The sequence shown here is derived from an EMBL/GenBank/DDBJ whole genome shotgun (WGS) entry which is preliminary data.</text>
</comment>
<dbReference type="Proteomes" id="UP000287033">
    <property type="component" value="Unassembled WGS sequence"/>
</dbReference>
<organism evidence="2 3">
    <name type="scientific">Chiloscyllium punctatum</name>
    <name type="common">Brownbanded bambooshark</name>
    <name type="synonym">Hemiscyllium punctatum</name>
    <dbReference type="NCBI Taxonomy" id="137246"/>
    <lineage>
        <taxon>Eukaryota</taxon>
        <taxon>Metazoa</taxon>
        <taxon>Chordata</taxon>
        <taxon>Craniata</taxon>
        <taxon>Vertebrata</taxon>
        <taxon>Chondrichthyes</taxon>
        <taxon>Elasmobranchii</taxon>
        <taxon>Galeomorphii</taxon>
        <taxon>Galeoidea</taxon>
        <taxon>Orectolobiformes</taxon>
        <taxon>Hemiscylliidae</taxon>
        <taxon>Chiloscyllium</taxon>
    </lineage>
</organism>
<dbReference type="Pfam" id="PF14945">
    <property type="entry name" value="LLC1"/>
    <property type="match status" value="1"/>
</dbReference>
<dbReference type="EMBL" id="BEZZ01000042">
    <property type="protein sequence ID" value="GCC23914.1"/>
    <property type="molecule type" value="Genomic_DNA"/>
</dbReference>
<dbReference type="OrthoDB" id="9972212at2759"/>
<sequence length="145" mass="16644">MGSKELQFSRTTSAGYRLAEKPNAGTLPGYGKAAAGNRSQSKNLYLGTVQQDQVWREFLRAERQGLREWEKNWSFLKDYDDKGRLKVREPLPEYIPVFSDKVPNTTNQTFGSRIDSQLGQTIIRMDFGLQKENRKKKLDNELVLG</sequence>
<dbReference type="InterPro" id="IPR020339">
    <property type="entry name" value="C20orf85-like"/>
</dbReference>
<protein>
    <submittedName>
        <fullName evidence="2">Uncharacterized protein</fullName>
    </submittedName>
</protein>
<name>A0A401S0H8_CHIPU</name>
<reference evidence="2 3" key="1">
    <citation type="journal article" date="2018" name="Nat. Ecol. Evol.">
        <title>Shark genomes provide insights into elasmobranch evolution and the origin of vertebrates.</title>
        <authorList>
            <person name="Hara Y"/>
            <person name="Yamaguchi K"/>
            <person name="Onimaru K"/>
            <person name="Kadota M"/>
            <person name="Koyanagi M"/>
            <person name="Keeley SD"/>
            <person name="Tatsumi K"/>
            <person name="Tanaka K"/>
            <person name="Motone F"/>
            <person name="Kageyama Y"/>
            <person name="Nozu R"/>
            <person name="Adachi N"/>
            <person name="Nishimura O"/>
            <person name="Nakagawa R"/>
            <person name="Tanegashima C"/>
            <person name="Kiyatake I"/>
            <person name="Matsumoto R"/>
            <person name="Murakumo K"/>
            <person name="Nishida K"/>
            <person name="Terakita A"/>
            <person name="Kuratani S"/>
            <person name="Sato K"/>
            <person name="Hyodo S Kuraku.S."/>
        </authorList>
    </citation>
    <scope>NUCLEOTIDE SEQUENCE [LARGE SCALE GENOMIC DNA]</scope>
</reference>
<accession>A0A401S0H8</accession>
<gene>
    <name evidence="2" type="ORF">chiPu_0002312</name>
</gene>
<dbReference type="PANTHER" id="PTHR31909:SF2">
    <property type="entry name" value="RIKEN CDNA 2410004P03 GENE"/>
    <property type="match status" value="1"/>
</dbReference>
<dbReference type="PANTHER" id="PTHR31909">
    <property type="entry name" value="CHROMOSOME 20 ORF85 FAMILY MEMBER"/>
    <property type="match status" value="1"/>
</dbReference>
<feature type="compositionally biased region" description="Polar residues" evidence="1">
    <location>
        <begin position="1"/>
        <end position="14"/>
    </location>
</feature>